<feature type="region of interest" description="Disordered" evidence="1">
    <location>
        <begin position="1"/>
        <end position="28"/>
    </location>
</feature>
<dbReference type="EMBL" id="CP096574">
    <property type="protein sequence ID" value="UPU36468.1"/>
    <property type="molecule type" value="Genomic_DNA"/>
</dbReference>
<sequence length="113" mass="12296">MDVKPIPDNALPVTDLRAQKSAQERNPEQIRKVAREFEAMFVSMMLKSMRDTVGKDTLTGGGRGEETFRSLLDQEYANAAVQGGGIGLAQTIERELSRAYGTPAPAKGVRDAD</sequence>
<evidence type="ECO:0000313" key="3">
    <source>
        <dbReference type="EMBL" id="GFO65357.1"/>
    </source>
</evidence>
<evidence type="ECO:0000313" key="6">
    <source>
        <dbReference type="Proteomes" id="UP000831485"/>
    </source>
</evidence>
<reference evidence="4" key="3">
    <citation type="submission" date="2022-04" db="EMBL/GenBank/DDBJ databases">
        <authorList>
            <person name="Liu G."/>
        </authorList>
    </citation>
    <scope>NUCLEOTIDE SEQUENCE</scope>
    <source>
        <strain evidence="4">RG22</strain>
    </source>
</reference>
<dbReference type="EMBL" id="BLXY01000008">
    <property type="protein sequence ID" value="GFO65357.1"/>
    <property type="molecule type" value="Genomic_DNA"/>
</dbReference>
<evidence type="ECO:0000259" key="2">
    <source>
        <dbReference type="Pfam" id="PF10135"/>
    </source>
</evidence>
<proteinExistence type="predicted"/>
<evidence type="ECO:0000256" key="1">
    <source>
        <dbReference type="SAM" id="MobiDB-lite"/>
    </source>
</evidence>
<keyword evidence="6" id="KW-1185">Reference proteome</keyword>
<dbReference type="AlphaFoldDB" id="A0A6V8N0F8"/>
<reference evidence="3" key="2">
    <citation type="journal article" date="2021" name="Int. J. Syst. Evol. Microbiol.">
        <title>Geomonas silvestris sp. nov., Geomonas paludis sp. nov. and Geomonas limicola sp. nov., isolated from terrestrial environments, and emended description of the genus Geomonas.</title>
        <authorList>
            <person name="Itoh H."/>
            <person name="Xu Z."/>
            <person name="Masuda Y."/>
            <person name="Ushijima N."/>
            <person name="Hayakawa C."/>
            <person name="Shiratori Y."/>
            <person name="Senoo K."/>
        </authorList>
    </citation>
    <scope>NUCLEOTIDE SEQUENCE</scope>
    <source>
        <strain evidence="3">Red736</strain>
    </source>
</reference>
<feature type="domain" description="Flagellar protein FlgJ N-terminal" evidence="2">
    <location>
        <begin position="47"/>
        <end position="94"/>
    </location>
</feature>
<dbReference type="PRINTS" id="PR01002">
    <property type="entry name" value="FLGFLGJ"/>
</dbReference>
<dbReference type="InterPro" id="IPR019301">
    <property type="entry name" value="Flagellar_prot_FlgJ_N"/>
</dbReference>
<dbReference type="Pfam" id="PF10135">
    <property type="entry name" value="Rod-binding"/>
    <property type="match status" value="1"/>
</dbReference>
<reference evidence="5" key="1">
    <citation type="submission" date="2020-06" db="EMBL/GenBank/DDBJ databases">
        <title>Draft genomic sequecing of Geomonas sp. Red736.</title>
        <authorList>
            <person name="Itoh H."/>
            <person name="Xu Z.X."/>
            <person name="Ushijima N."/>
            <person name="Masuda Y."/>
            <person name="Shiratori Y."/>
            <person name="Senoo K."/>
        </authorList>
    </citation>
    <scope>NUCLEOTIDE SEQUENCE [LARGE SCALE GENOMIC DNA]</scope>
    <source>
        <strain evidence="5">Red736</strain>
    </source>
</reference>
<organism evidence="3 5">
    <name type="scientific">Geomonas paludis</name>
    <dbReference type="NCBI Taxonomy" id="2740185"/>
    <lineage>
        <taxon>Bacteria</taxon>
        <taxon>Pseudomonadati</taxon>
        <taxon>Thermodesulfobacteriota</taxon>
        <taxon>Desulfuromonadia</taxon>
        <taxon>Geobacterales</taxon>
        <taxon>Geobacteraceae</taxon>
        <taxon>Geomonas</taxon>
    </lineage>
</organism>
<evidence type="ECO:0000313" key="4">
    <source>
        <dbReference type="EMBL" id="UPU36468.1"/>
    </source>
</evidence>
<gene>
    <name evidence="3" type="ORF">GMPD_32760</name>
    <name evidence="4" type="ORF">M1B72_01825</name>
</gene>
<dbReference type="Proteomes" id="UP000568888">
    <property type="component" value="Unassembled WGS sequence"/>
</dbReference>
<evidence type="ECO:0000313" key="5">
    <source>
        <dbReference type="Proteomes" id="UP000568888"/>
    </source>
</evidence>
<name>A0A6V8N0F8_9BACT</name>
<dbReference type="RefSeq" id="WP_183349355.1">
    <property type="nucleotide sequence ID" value="NZ_BLXY01000008.1"/>
</dbReference>
<dbReference type="Proteomes" id="UP000831485">
    <property type="component" value="Chromosome"/>
</dbReference>
<accession>A0A6V8N0F8</accession>
<protein>
    <submittedName>
        <fullName evidence="4">Rod-binding protein</fullName>
    </submittedName>
</protein>